<dbReference type="PANTHER" id="PTHR43345:SF2">
    <property type="entry name" value="3-ISOPROPYLMALATE DEHYDRATASE SMALL SUBUNIT 1"/>
    <property type="match status" value="1"/>
</dbReference>
<evidence type="ECO:0000256" key="2">
    <source>
        <dbReference type="ARBA" id="ARBA00023239"/>
    </source>
</evidence>
<sequence length="351" mass="38482">MFLRSAPYSKHTENEISDEPIEETSSSGSNLIKNLKIAQNILRDHGHFRESDALNDVLITCAQPPELGGLGLAEHADLTEDSLPAPLPTRPEGRRGMTLSEKVFPLHDTGQRGSVAPSDLIRVDVDRVIASEASWAGMESTYNRLRKPGIFRNDRCWLAGDDVVDPRVNSLPKLASAEFLIEMTTNEAAGEHCLQYTHPEFCDRVKEGFNIVVAGKAFGCGSSRGQAVRALLGCGVKCIIAESFAFIFQRNMLNLGLLGITMPERSFHAAVEDGAEITIDFNDSIIDMDGQTFSFNLSPMERAPFHHGGIASAFRRFGSNLFEAITEGKSMGLTPDHGIKKSADLHPELQW</sequence>
<evidence type="ECO:0000313" key="5">
    <source>
        <dbReference type="EMBL" id="KAE8363258.1"/>
    </source>
</evidence>
<gene>
    <name evidence="5" type="ORF">BDV27DRAFT_158944</name>
</gene>
<dbReference type="OrthoDB" id="419183at2759"/>
<keyword evidence="6" id="KW-1185">Reference proteome</keyword>
<dbReference type="InterPro" id="IPR000573">
    <property type="entry name" value="AconitaseA/IPMdHydase_ssu_swvl"/>
</dbReference>
<reference evidence="5 6" key="1">
    <citation type="submission" date="2019-04" db="EMBL/GenBank/DDBJ databases">
        <title>Friends and foes A comparative genomics studyof 23 Aspergillus species from section Flavi.</title>
        <authorList>
            <consortium name="DOE Joint Genome Institute"/>
            <person name="Kjaerbolling I."/>
            <person name="Vesth T."/>
            <person name="Frisvad J.C."/>
            <person name="Nybo J.L."/>
            <person name="Theobald S."/>
            <person name="Kildgaard S."/>
            <person name="Isbrandt T."/>
            <person name="Kuo A."/>
            <person name="Sato A."/>
            <person name="Lyhne E.K."/>
            <person name="Kogle M.E."/>
            <person name="Wiebenga A."/>
            <person name="Kun R.S."/>
            <person name="Lubbers R.J."/>
            <person name="Makela M.R."/>
            <person name="Barry K."/>
            <person name="Chovatia M."/>
            <person name="Clum A."/>
            <person name="Daum C."/>
            <person name="Haridas S."/>
            <person name="He G."/>
            <person name="LaButti K."/>
            <person name="Lipzen A."/>
            <person name="Mondo S."/>
            <person name="Riley R."/>
            <person name="Salamov A."/>
            <person name="Simmons B.A."/>
            <person name="Magnuson J.K."/>
            <person name="Henrissat B."/>
            <person name="Mortensen U.H."/>
            <person name="Larsen T.O."/>
            <person name="Devries R.P."/>
            <person name="Grigoriev I.V."/>
            <person name="Machida M."/>
            <person name="Baker S.E."/>
            <person name="Andersen M.R."/>
        </authorList>
    </citation>
    <scope>NUCLEOTIDE SEQUENCE [LARGE SCALE GENOMIC DNA]</scope>
    <source>
        <strain evidence="5 6">CBS 763.97</strain>
    </source>
</reference>
<accession>A0A5N7A1A4</accession>
<organism evidence="5 6">
    <name type="scientific">Aspergillus caelatus</name>
    <dbReference type="NCBI Taxonomy" id="61420"/>
    <lineage>
        <taxon>Eukaryota</taxon>
        <taxon>Fungi</taxon>
        <taxon>Dikarya</taxon>
        <taxon>Ascomycota</taxon>
        <taxon>Pezizomycotina</taxon>
        <taxon>Eurotiomycetes</taxon>
        <taxon>Eurotiomycetidae</taxon>
        <taxon>Eurotiales</taxon>
        <taxon>Aspergillaceae</taxon>
        <taxon>Aspergillus</taxon>
        <taxon>Aspergillus subgen. Circumdati</taxon>
    </lineage>
</organism>
<dbReference type="PANTHER" id="PTHR43345">
    <property type="entry name" value="3-ISOPROPYLMALATE DEHYDRATASE SMALL SUBUNIT 2-RELATED-RELATED"/>
    <property type="match status" value="1"/>
</dbReference>
<keyword evidence="2" id="KW-0456">Lyase</keyword>
<protein>
    <submittedName>
        <fullName evidence="5">Aconitase/3-isopropylmalate dehydratase</fullName>
    </submittedName>
</protein>
<dbReference type="SUPFAM" id="SSF52016">
    <property type="entry name" value="LeuD/IlvD-like"/>
    <property type="match status" value="1"/>
</dbReference>
<dbReference type="AlphaFoldDB" id="A0A5N7A1A4"/>
<dbReference type="GeneID" id="43657236"/>
<dbReference type="Proteomes" id="UP000326268">
    <property type="component" value="Unassembled WGS sequence"/>
</dbReference>
<evidence type="ECO:0000256" key="3">
    <source>
        <dbReference type="SAM" id="MobiDB-lite"/>
    </source>
</evidence>
<dbReference type="InterPro" id="IPR015928">
    <property type="entry name" value="Aconitase/3IPM_dehydase_swvl"/>
</dbReference>
<proteinExistence type="inferred from homology"/>
<dbReference type="RefSeq" id="XP_031926339.1">
    <property type="nucleotide sequence ID" value="XM_032072790.1"/>
</dbReference>
<dbReference type="Pfam" id="PF00694">
    <property type="entry name" value="Aconitase_C"/>
    <property type="match status" value="1"/>
</dbReference>
<dbReference type="Gene3D" id="3.20.19.10">
    <property type="entry name" value="Aconitase, domain 4"/>
    <property type="match status" value="1"/>
</dbReference>
<dbReference type="InterPro" id="IPR033940">
    <property type="entry name" value="IPMI_Swivel"/>
</dbReference>
<feature type="domain" description="Aconitase A/isopropylmalate dehydratase small subunit swivel" evidence="4">
    <location>
        <begin position="207"/>
        <end position="264"/>
    </location>
</feature>
<name>A0A5N7A1A4_9EURO</name>
<evidence type="ECO:0000256" key="1">
    <source>
        <dbReference type="ARBA" id="ARBA00007185"/>
    </source>
</evidence>
<dbReference type="EMBL" id="ML737680">
    <property type="protein sequence ID" value="KAE8363258.1"/>
    <property type="molecule type" value="Genomic_DNA"/>
</dbReference>
<comment type="similarity">
    <text evidence="1">Belongs to the aconitase/IPM isomerase family.</text>
</comment>
<evidence type="ECO:0000259" key="4">
    <source>
        <dbReference type="Pfam" id="PF00694"/>
    </source>
</evidence>
<dbReference type="GO" id="GO:0016829">
    <property type="term" value="F:lyase activity"/>
    <property type="evidence" value="ECO:0007669"/>
    <property type="project" value="UniProtKB-KW"/>
</dbReference>
<evidence type="ECO:0000313" key="6">
    <source>
        <dbReference type="Proteomes" id="UP000326268"/>
    </source>
</evidence>
<feature type="region of interest" description="Disordered" evidence="3">
    <location>
        <begin position="1"/>
        <end position="27"/>
    </location>
</feature>
<dbReference type="InterPro" id="IPR050075">
    <property type="entry name" value="LeuD"/>
</dbReference>
<dbReference type="CDD" id="cd01577">
    <property type="entry name" value="IPMI_Swivel"/>
    <property type="match status" value="1"/>
</dbReference>